<dbReference type="InterPro" id="IPR017452">
    <property type="entry name" value="GPCR_Rhodpsn_7TM"/>
</dbReference>
<evidence type="ECO:0000256" key="2">
    <source>
        <dbReference type="ARBA" id="ARBA00022692"/>
    </source>
</evidence>
<evidence type="ECO:0000256" key="7">
    <source>
        <dbReference type="ARBA" id="ARBA00023224"/>
    </source>
</evidence>
<evidence type="ECO:0000256" key="1">
    <source>
        <dbReference type="ARBA" id="ARBA00004141"/>
    </source>
</evidence>
<dbReference type="EMBL" id="CAJRST010013335">
    <property type="protein sequence ID" value="CAG5928741.1"/>
    <property type="molecule type" value="Genomic_DNA"/>
</dbReference>
<feature type="domain" description="G-protein coupled receptors family 1 profile" evidence="11">
    <location>
        <begin position="180"/>
        <end position="447"/>
    </location>
</feature>
<reference evidence="12" key="1">
    <citation type="submission" date="2021-05" db="EMBL/GenBank/DDBJ databases">
        <authorList>
            <person name="Tigano A."/>
        </authorList>
    </citation>
    <scope>NUCLEOTIDE SEQUENCE</scope>
</reference>
<dbReference type="GO" id="GO:0005886">
    <property type="term" value="C:plasma membrane"/>
    <property type="evidence" value="ECO:0007669"/>
    <property type="project" value="TreeGrafter"/>
</dbReference>
<feature type="transmembrane region" description="Helical" evidence="10">
    <location>
        <begin position="205"/>
        <end position="225"/>
    </location>
</feature>
<evidence type="ECO:0000256" key="6">
    <source>
        <dbReference type="ARBA" id="ARBA00023170"/>
    </source>
</evidence>
<comment type="subcellular location">
    <subcellularLocation>
        <location evidence="1">Membrane</location>
        <topology evidence="1">Multi-pass membrane protein</topology>
    </subcellularLocation>
</comment>
<dbReference type="PROSITE" id="PS50262">
    <property type="entry name" value="G_PROTEIN_RECEP_F1_2"/>
    <property type="match status" value="1"/>
</dbReference>
<keyword evidence="4 8" id="KW-0297">G-protein coupled receptor</keyword>
<feature type="transmembrane region" description="Helical" evidence="10">
    <location>
        <begin position="164"/>
        <end position="184"/>
    </location>
</feature>
<name>A0A8S4B2P8_9TELE</name>
<keyword evidence="6 8" id="KW-0675">Receptor</keyword>
<evidence type="ECO:0000313" key="13">
    <source>
        <dbReference type="Proteomes" id="UP000677803"/>
    </source>
</evidence>
<evidence type="ECO:0000256" key="10">
    <source>
        <dbReference type="SAM" id="Phobius"/>
    </source>
</evidence>
<dbReference type="AlphaFoldDB" id="A0A8S4B2P8"/>
<gene>
    <name evidence="12" type="ORF">MMEN_LOCUS12395</name>
</gene>
<feature type="region of interest" description="Disordered" evidence="9">
    <location>
        <begin position="643"/>
        <end position="662"/>
    </location>
</feature>
<proteinExistence type="inferred from homology"/>
<keyword evidence="7 8" id="KW-0807">Transducer</keyword>
<comment type="similarity">
    <text evidence="8">Belongs to the G-protein coupled receptor 1 family.</text>
</comment>
<feature type="transmembrane region" description="Helical" evidence="10">
    <location>
        <begin position="245"/>
        <end position="263"/>
    </location>
</feature>
<feature type="transmembrane region" description="Helical" evidence="10">
    <location>
        <begin position="284"/>
        <end position="304"/>
    </location>
</feature>
<evidence type="ECO:0000256" key="5">
    <source>
        <dbReference type="ARBA" id="ARBA00023136"/>
    </source>
</evidence>
<keyword evidence="13" id="KW-1185">Reference proteome</keyword>
<organism evidence="12 13">
    <name type="scientific">Menidia menidia</name>
    <name type="common">Atlantic silverside</name>
    <dbReference type="NCBI Taxonomy" id="238744"/>
    <lineage>
        <taxon>Eukaryota</taxon>
        <taxon>Metazoa</taxon>
        <taxon>Chordata</taxon>
        <taxon>Craniata</taxon>
        <taxon>Vertebrata</taxon>
        <taxon>Euteleostomi</taxon>
        <taxon>Actinopterygii</taxon>
        <taxon>Neopterygii</taxon>
        <taxon>Teleostei</taxon>
        <taxon>Neoteleostei</taxon>
        <taxon>Acanthomorphata</taxon>
        <taxon>Ovalentaria</taxon>
        <taxon>Atherinomorphae</taxon>
        <taxon>Atheriniformes</taxon>
        <taxon>Atherinopsidae</taxon>
        <taxon>Menidiinae</taxon>
        <taxon>Menidia</taxon>
    </lineage>
</organism>
<comment type="caution">
    <text evidence="12">The sequence shown here is derived from an EMBL/GenBank/DDBJ whole genome shotgun (WGS) entry which is preliminary data.</text>
</comment>
<dbReference type="GO" id="GO:0004930">
    <property type="term" value="F:G protein-coupled receptor activity"/>
    <property type="evidence" value="ECO:0007669"/>
    <property type="project" value="UniProtKB-KW"/>
</dbReference>
<dbReference type="Pfam" id="PF00001">
    <property type="entry name" value="7tm_1"/>
    <property type="match status" value="1"/>
</dbReference>
<evidence type="ECO:0000256" key="4">
    <source>
        <dbReference type="ARBA" id="ARBA00023040"/>
    </source>
</evidence>
<dbReference type="InterPro" id="IPR000276">
    <property type="entry name" value="GPCR_Rhodpsn"/>
</dbReference>
<dbReference type="OrthoDB" id="10037617at2759"/>
<evidence type="ECO:0000259" key="11">
    <source>
        <dbReference type="PROSITE" id="PS50262"/>
    </source>
</evidence>
<keyword evidence="5 10" id="KW-0472">Membrane</keyword>
<keyword evidence="2 8" id="KW-0812">Transmembrane</keyword>
<evidence type="ECO:0000256" key="8">
    <source>
        <dbReference type="RuleBase" id="RU000688"/>
    </source>
</evidence>
<protein>
    <submittedName>
        <fullName evidence="12">(Atlantic silverside) hypothetical protein</fullName>
    </submittedName>
</protein>
<keyword evidence="3 10" id="KW-1133">Transmembrane helix</keyword>
<evidence type="ECO:0000256" key="3">
    <source>
        <dbReference type="ARBA" id="ARBA00022989"/>
    </source>
</evidence>
<dbReference type="CDD" id="cd14993">
    <property type="entry name" value="7tmA_CCKR-like"/>
    <property type="match status" value="1"/>
</dbReference>
<sequence>MGEKPALRWRVEECPWLCFLCVLRCRLRSELHRRERTHLRTEKKPQGMDRQQEHLSSWSPAELSFSSLPQENLSHAYHFHSNQMLTSTFSSSAVPLHQPLSSPLPSSLVPHPSLIPFPELPTTSSAMKVPSISSFPLSPSNVSGNDLTDLESLLLWTLHEPSTIALTIMYCLSFILGFMGNLMSLRVLTSRRSRRLAGVSATRSLLVNLAVCDLAVVCVCMPITLGNQIYTAWVYGDLLCRAVPFTQAVSVSASVLTLTVISVNRYYSVRSPLRARSMFTRQRILATVAVVWTVSSAMCAPIAVMNRRREISFETFTILICQEEWPQHRLKQGYNVLLFVMLYCLPVTFNLTISFLTGRKLWGGKKSSFSDLDPRSQALHTSRLKTRQKIAKMVVCLVLLFAVSWLPLYLADLWIDCEQRPPSWLLQTRPFAQWLGLTNSSLNPICYCFIGDLYRSAKVIRTRYYQKVSALFSTASFSSTAAAASPAAVITDSKVTPAERHHIAAAVAASASMATIPRLLNLARGQGLGQKVRDISDSRAGSDHSLSDWFRSSPSLYDNSLFPCQIHVLQHIQKPELTPARRHSANEIALTFPLQTEPVEMDALLLRRHSGGRVYGLPTDKRNANAIGRDAFCSTKKCRGKTSQNYSLEENREDEATNMTSL</sequence>
<dbReference type="SUPFAM" id="SSF81321">
    <property type="entry name" value="Family A G protein-coupled receptor-like"/>
    <property type="match status" value="1"/>
</dbReference>
<accession>A0A8S4B2P8</accession>
<dbReference type="PANTHER" id="PTHR45695">
    <property type="entry name" value="LEUCOKININ RECEPTOR-RELATED"/>
    <property type="match status" value="1"/>
</dbReference>
<dbReference type="PRINTS" id="PR00237">
    <property type="entry name" value="GPCRRHODOPSN"/>
</dbReference>
<evidence type="ECO:0000256" key="9">
    <source>
        <dbReference type="SAM" id="MobiDB-lite"/>
    </source>
</evidence>
<dbReference type="Gene3D" id="1.20.1070.10">
    <property type="entry name" value="Rhodopsin 7-helix transmembrane proteins"/>
    <property type="match status" value="1"/>
</dbReference>
<feature type="transmembrane region" description="Helical" evidence="10">
    <location>
        <begin position="336"/>
        <end position="356"/>
    </location>
</feature>
<evidence type="ECO:0000313" key="12">
    <source>
        <dbReference type="EMBL" id="CAG5928741.1"/>
    </source>
</evidence>
<feature type="transmembrane region" description="Helical" evidence="10">
    <location>
        <begin position="390"/>
        <end position="411"/>
    </location>
</feature>
<dbReference type="PANTHER" id="PTHR45695:SF36">
    <property type="entry name" value="G-PROTEIN COUPLED RECEPTORS FAMILY 1 PROFILE DOMAIN-CONTAINING PROTEIN"/>
    <property type="match status" value="1"/>
</dbReference>
<dbReference type="PROSITE" id="PS00237">
    <property type="entry name" value="G_PROTEIN_RECEP_F1_1"/>
    <property type="match status" value="1"/>
</dbReference>
<dbReference type="Proteomes" id="UP000677803">
    <property type="component" value="Unassembled WGS sequence"/>
</dbReference>